<evidence type="ECO:0000313" key="3">
    <source>
        <dbReference type="Proteomes" id="UP000297299"/>
    </source>
</evidence>
<reference evidence="2 3" key="1">
    <citation type="submission" date="2017-11" db="EMBL/GenBank/DDBJ databases">
        <title>Comparative genomics of Botrytis spp.</title>
        <authorList>
            <person name="Valero-Jimenez C.A."/>
            <person name="Tapia P."/>
            <person name="Veloso J."/>
            <person name="Silva-Moreno E."/>
            <person name="Staats M."/>
            <person name="Valdes J.H."/>
            <person name="Van Kan J.A.L."/>
        </authorList>
    </citation>
    <scope>NUCLEOTIDE SEQUENCE [LARGE SCALE GENOMIC DNA]</scope>
    <source>
        <strain evidence="2 3">MUCL2830</strain>
    </source>
</reference>
<dbReference type="AlphaFoldDB" id="A0A4Y8DBS8"/>
<gene>
    <name evidence="2" type="ORF">BOTCAL_0065g00030</name>
</gene>
<keyword evidence="1" id="KW-1133">Transmembrane helix</keyword>
<sequence length="77" mass="8115">MLSTNDALALVLGVVSAVLAAITIFMARKARIMMNDVIDVEAHPSVPDSHGASTSKSQIGRNEAIGDLLNSIAKFIH</sequence>
<keyword evidence="1" id="KW-0812">Transmembrane</keyword>
<protein>
    <submittedName>
        <fullName evidence="2">Uncharacterized protein</fullName>
    </submittedName>
</protein>
<organism evidence="2 3">
    <name type="scientific">Botryotinia calthae</name>
    <dbReference type="NCBI Taxonomy" id="38488"/>
    <lineage>
        <taxon>Eukaryota</taxon>
        <taxon>Fungi</taxon>
        <taxon>Dikarya</taxon>
        <taxon>Ascomycota</taxon>
        <taxon>Pezizomycotina</taxon>
        <taxon>Leotiomycetes</taxon>
        <taxon>Helotiales</taxon>
        <taxon>Sclerotiniaceae</taxon>
        <taxon>Botryotinia</taxon>
    </lineage>
</organism>
<dbReference type="Proteomes" id="UP000297299">
    <property type="component" value="Unassembled WGS sequence"/>
</dbReference>
<feature type="transmembrane region" description="Helical" evidence="1">
    <location>
        <begin position="6"/>
        <end position="27"/>
    </location>
</feature>
<evidence type="ECO:0000256" key="1">
    <source>
        <dbReference type="SAM" id="Phobius"/>
    </source>
</evidence>
<dbReference type="EMBL" id="PHWZ01000065">
    <property type="protein sequence ID" value="TEY75103.1"/>
    <property type="molecule type" value="Genomic_DNA"/>
</dbReference>
<dbReference type="OrthoDB" id="3525870at2759"/>
<accession>A0A4Y8DBS8</accession>
<proteinExistence type="predicted"/>
<evidence type="ECO:0000313" key="2">
    <source>
        <dbReference type="EMBL" id="TEY75103.1"/>
    </source>
</evidence>
<comment type="caution">
    <text evidence="2">The sequence shown here is derived from an EMBL/GenBank/DDBJ whole genome shotgun (WGS) entry which is preliminary data.</text>
</comment>
<keyword evidence="1" id="KW-0472">Membrane</keyword>
<name>A0A4Y8DBS8_9HELO</name>
<keyword evidence="3" id="KW-1185">Reference proteome</keyword>